<dbReference type="RefSeq" id="WP_185818946.1">
    <property type="nucleotide sequence ID" value="NZ_JACMYG010000031.1"/>
</dbReference>
<protein>
    <recommendedName>
        <fullName evidence="4">ParB/Sulfiredoxin domain-containing protein</fullName>
    </recommendedName>
</protein>
<evidence type="ECO:0000256" key="1">
    <source>
        <dbReference type="SAM" id="MobiDB-lite"/>
    </source>
</evidence>
<dbReference type="SUPFAM" id="SSF109709">
    <property type="entry name" value="KorB DNA-binding domain-like"/>
    <property type="match status" value="1"/>
</dbReference>
<accession>A0A7X1GHN8</accession>
<proteinExistence type="predicted"/>
<evidence type="ECO:0000313" key="2">
    <source>
        <dbReference type="EMBL" id="MBC2692670.1"/>
    </source>
</evidence>
<dbReference type="AlphaFoldDB" id="A0A7X1GHN8"/>
<organism evidence="2 3">
    <name type="scientific">Pseudomonas kielensis</name>
    <dbReference type="NCBI Taxonomy" id="2762577"/>
    <lineage>
        <taxon>Bacteria</taxon>
        <taxon>Pseudomonadati</taxon>
        <taxon>Pseudomonadota</taxon>
        <taxon>Gammaproteobacteria</taxon>
        <taxon>Pseudomonadales</taxon>
        <taxon>Pseudomonadaceae</taxon>
        <taxon>Pseudomonas</taxon>
    </lineage>
</organism>
<feature type="region of interest" description="Disordered" evidence="1">
    <location>
        <begin position="318"/>
        <end position="337"/>
    </location>
</feature>
<sequence length="337" mass="37347">MDAITVQQTEAEHQMDLDFRLQIFPGSIKKAMANGNRDVVEAEEVPILKFGSSDLWNIDPRCIEVIPGYNVRVKNAKYAEKVEILKQNMMEFGFSKDSPLSVFVTDEGDGKTSFKLKRGHRRLEAVLAVIAAGKPIKTVPCIVVKDAISEQDLTEDLATGNSGDPLSSYENAIVCKRMSRWHPDDHAMIGLRLELWPSQVSDCLLLMNGPAEIANYVRDDLISFTHAIELLKDHGPKALEVIEQSLARSRAAGKTKLMPRFVPGKVIKKAVTAAAPAMKAAIDDIKKDKAFSQLSPENQQKLEAILEQFKKAEEAEAQLNADNPTDEPELNLKQAEV</sequence>
<dbReference type="Gene3D" id="1.10.10.2830">
    <property type="match status" value="1"/>
</dbReference>
<keyword evidence="3" id="KW-1185">Reference proteome</keyword>
<name>A0A7X1GHN8_9PSED</name>
<dbReference type="Proteomes" id="UP000526003">
    <property type="component" value="Unassembled WGS sequence"/>
</dbReference>
<comment type="caution">
    <text evidence="2">The sequence shown here is derived from an EMBL/GenBank/DDBJ whole genome shotgun (WGS) entry which is preliminary data.</text>
</comment>
<gene>
    <name evidence="2" type="ORF">H7995_23050</name>
</gene>
<evidence type="ECO:0008006" key="4">
    <source>
        <dbReference type="Google" id="ProtNLM"/>
    </source>
</evidence>
<reference evidence="2 3" key="1">
    <citation type="submission" date="2020-08" db="EMBL/GenBank/DDBJ databases">
        <title>Pseudomonas sp. nov.</title>
        <authorList>
            <person name="Gieschler S."/>
            <person name="Fiedler G."/>
            <person name="Brinks E."/>
            <person name="Boehnlein C."/>
            <person name="Franz C.M.A.P."/>
            <person name="Kabisch J."/>
        </authorList>
    </citation>
    <scope>NUCLEOTIDE SEQUENCE [LARGE SCALE GENOMIC DNA]</scope>
    <source>
        <strain evidence="2 3">MBT-1</strain>
    </source>
</reference>
<evidence type="ECO:0000313" key="3">
    <source>
        <dbReference type="Proteomes" id="UP000526003"/>
    </source>
</evidence>
<dbReference type="EMBL" id="JACMYG010000031">
    <property type="protein sequence ID" value="MBC2692670.1"/>
    <property type="molecule type" value="Genomic_DNA"/>
</dbReference>